<evidence type="ECO:0000313" key="16">
    <source>
        <dbReference type="Proteomes" id="UP000008021"/>
    </source>
</evidence>
<dbReference type="EC" id="2.3.2.27" evidence="4"/>
<feature type="domain" description="RING-type" evidence="14">
    <location>
        <begin position="5"/>
        <end position="46"/>
    </location>
</feature>
<dbReference type="InterPro" id="IPR013087">
    <property type="entry name" value="Znf_C2H2_type"/>
</dbReference>
<dbReference type="GO" id="GO:0061630">
    <property type="term" value="F:ubiquitin protein ligase activity"/>
    <property type="evidence" value="ECO:0007669"/>
    <property type="project" value="UniProtKB-EC"/>
</dbReference>
<dbReference type="GO" id="GO:0008270">
    <property type="term" value="F:zinc ion binding"/>
    <property type="evidence" value="ECO:0007669"/>
    <property type="project" value="UniProtKB-KW"/>
</dbReference>
<sequence length="1936" mass="213837">MDDSCAVCADALEWVAYGACGHREVCSTCVVRLRFVMGDKHCCICKTECSSVFVTKAMGDYTKVINDFNIFPPVATEGKVGEYWYHEDSQAFFDDADHYKMIRAMCRLSCSVCDKTEDQAGQAAQARRKSKFRSIEQLKGHLFHQHRLYMCSLCLEGRKVFICEQKLYTRTQLNQHVKTGDSEVDGSEVERSGFAGHPMCEFCRSSFYGDNELYTHMSREHYSCHICQRQHPGQYDYFRNYDDLELHFRKDHFLCEDEACLAKKFRHNAMEHGGRMSRAQRNAALQIPTSFIYRRNEQDERRGRGRGRNSHRDGSDRDTPSMQNGSAIIGNSFPSRVDNVTGSVSVSSSSGRGESGQSSGNGRVFEHLSFPPLQDQDIPDARMDSAPDETSFPSLSEQQTRYAHALSQSSLAAKLGDESLFPPLPGSSSNRGSTSTQQGLQSLAKNTLASRLQQRSKGSVKVLHSARPRPSENPELVPPVSSSPQMWPTPDQGLLHSSSSQLRIGRENGIMSSADSAWNPGGGASNRMKHSVSTPNLMSGGSSVQALSTSNGGNKKQQPPQSSQTLPAADDVRAANKTLVERMRSALGMDEDRYSAFKEIAGEYRQGIIGTSEYLSYVEQFGLSHLVPEMARLLPDPQKQKELADAYHTNIRFRSLQENSDGLTITSKEGGRKKKGKGKSHDVTETSAAPAKDMKDSLADSFLDTVRKLQLNKTQEGEAEVLSRDGYRSSKGKAQLITGGSSSSTPCLDGDHGAISMASCAKDDVGKGGGSSNSNINKQSKKTSKFLRARLGDNSLATLDLNRPTMSPERPERESQGPQVGLPMRGVWKNGGGQKLFTALKIANDMVGMGHIIFETDAQELKVALLDITQDMSLTLLSLEKPNLCLQNFDVHQVIYCPRECNRAVHELAKIDASLGLRSHFVWLEEFPCVRRERERKNCLVVSNLLASLTALTLPLLLLLRRRRHRRSAPSVPPFAATDLPRPPAEMDDSCAVCADALEWVAYGACGHREVCSTCVVRLRFVMGDKHCCICKTECSSVFVTKAMGDYTKVINDFNIFPPVATEGKVGEYWYHEDSQAFFDDADHYKMIRAMCRLSCSVCDKTEDQAGQAAQARRKSKFRSIEQLKGHLFHQHRLYMCSLCLEGRKVFICEQKLYTRTQLNQHVKTGDSEVDGSEVERSGFAGHPMCEFCRSSFYGDNELYTHMSREHYSCHICQRQHPGQYDYFRNYDDLELHFRKDHFLCEDEACLAKKFRHNAMEHGGRMSRAQRNAALQIPTSFIYRRNEQDERRGRGRGRNSHRDGSDRDTPSMQNGSAIIGNSFPSRVDNVTGSVSVSSSSGRGESGQSSGNGRVFEHLSFPPLQDQDIPDARMDSAPDETSFPSLSEQQTRYAHALSQSSLAAKLGDESLFPPLPGSSSNRGSTSTQQGLQSLAKNTLASRLQQRSKGSVKVLHSARPRPSENPELVPPVSSSPQMWPTPDQGLLHSSSSQLRIGRENGIMSSADSAWNPGGGASNRMKHSVSTPNLMSGGSSVQALSTSNGGNKKQQPPQSSQTLPAADDVRAANKTLVERMRSALGMDEDRYSAFKEIAGEYRQGIIGTSEYLSYVEQFGLSHLVPEMARLLPDPQKQKELADAYHTNIRFRSLQENSDGLTITSKEGGRKKKGKGKSHDVTETSAAPAKDMKDSLADSFLDTVRKLQLNKTQEGEAEVLSRDGYRSSKGKAQLITGGSSSSTPCLDGDHGAISMASCAKDDVGKGGGSSNSNINKQSKKTSKFLRARLGDNSLATLDLNRPTMSPERPERESQGPQVGLPMRGVWKNGGGQKLFTGFSMHQALKIANDMVGMGHIIFETDAQELKVALLDITQDMSLTLLSLEKPNLCLQNFDVHQVIYCPRECNRAVHELAKIDASLGLRSHFVWLEEFPCVVCNLVASDSTGLPN</sequence>
<evidence type="ECO:0000256" key="3">
    <source>
        <dbReference type="ARBA" id="ARBA00004906"/>
    </source>
</evidence>
<organism evidence="15">
    <name type="scientific">Oryza meridionalis</name>
    <dbReference type="NCBI Taxonomy" id="40149"/>
    <lineage>
        <taxon>Eukaryota</taxon>
        <taxon>Viridiplantae</taxon>
        <taxon>Streptophyta</taxon>
        <taxon>Embryophyta</taxon>
        <taxon>Tracheophyta</taxon>
        <taxon>Spermatophyta</taxon>
        <taxon>Magnoliopsida</taxon>
        <taxon>Liliopsida</taxon>
        <taxon>Poales</taxon>
        <taxon>Poaceae</taxon>
        <taxon>BOP clade</taxon>
        <taxon>Oryzoideae</taxon>
        <taxon>Oryzeae</taxon>
        <taxon>Oryzinae</taxon>
        <taxon>Oryza</taxon>
    </lineage>
</organism>
<evidence type="ECO:0000256" key="12">
    <source>
        <dbReference type="PROSITE-ProRule" id="PRU00175"/>
    </source>
</evidence>
<proteinExistence type="inferred from homology"/>
<feature type="compositionally biased region" description="Polar residues" evidence="13">
    <location>
        <begin position="332"/>
        <end position="341"/>
    </location>
</feature>
<comment type="catalytic activity">
    <reaction evidence="1">
        <text>S-ubiquitinyl-[E2 ubiquitin-conjugating enzyme]-L-cysteine + [acceptor protein]-L-lysine = [E2 ubiquitin-conjugating enzyme]-L-cysteine + N(6)-ubiquitinyl-[acceptor protein]-L-lysine.</text>
        <dbReference type="EC" id="2.3.2.27"/>
    </reaction>
</comment>
<feature type="compositionally biased region" description="Polar residues" evidence="13">
    <location>
        <begin position="391"/>
        <end position="403"/>
    </location>
</feature>
<feature type="compositionally biased region" description="Basic and acidic residues" evidence="13">
    <location>
        <begin position="310"/>
        <end position="319"/>
    </location>
</feature>
<dbReference type="CDD" id="cd16615">
    <property type="entry name" value="RING-HC_ZNF598"/>
    <property type="match status" value="2"/>
</dbReference>
<dbReference type="GO" id="GO:0004523">
    <property type="term" value="F:RNA-DNA hybrid ribonuclease activity"/>
    <property type="evidence" value="ECO:0007669"/>
    <property type="project" value="InterPro"/>
</dbReference>
<feature type="compositionally biased region" description="Polar residues" evidence="13">
    <location>
        <begin position="1517"/>
        <end position="1552"/>
    </location>
</feature>
<reference evidence="15" key="2">
    <citation type="submission" date="2018-05" db="EMBL/GenBank/DDBJ databases">
        <title>OmerRS3 (Oryza meridionalis Reference Sequence Version 3).</title>
        <authorList>
            <person name="Zhang J."/>
            <person name="Kudrna D."/>
            <person name="Lee S."/>
            <person name="Talag J."/>
            <person name="Welchert J."/>
            <person name="Wing R.A."/>
        </authorList>
    </citation>
    <scope>NUCLEOTIDE SEQUENCE [LARGE SCALE GENOMIC DNA]</scope>
    <source>
        <strain evidence="15">cv. OR44</strain>
    </source>
</reference>
<accession>A0A0E0DP89</accession>
<dbReference type="Pfam" id="PF13456">
    <property type="entry name" value="RVT_3"/>
    <property type="match status" value="1"/>
</dbReference>
<evidence type="ECO:0000256" key="13">
    <source>
        <dbReference type="SAM" id="MobiDB-lite"/>
    </source>
</evidence>
<comment type="subcellular location">
    <subcellularLocation>
        <location evidence="2">Cytoplasm</location>
    </subcellularLocation>
</comment>
<feature type="compositionally biased region" description="Low complexity" evidence="13">
    <location>
        <begin position="1328"/>
        <end position="1348"/>
    </location>
</feature>
<feature type="compositionally biased region" description="Polar residues" evidence="13">
    <location>
        <begin position="658"/>
        <end position="667"/>
    </location>
</feature>
<protein>
    <recommendedName>
        <fullName evidence="4">RING-type E3 ubiquitin transferase</fullName>
        <ecNumber evidence="4">2.3.2.27</ecNumber>
    </recommendedName>
</protein>
<dbReference type="GO" id="GO:0003676">
    <property type="term" value="F:nucleic acid binding"/>
    <property type="evidence" value="ECO:0007669"/>
    <property type="project" value="InterPro"/>
</dbReference>
<evidence type="ECO:0000256" key="4">
    <source>
        <dbReference type="ARBA" id="ARBA00012483"/>
    </source>
</evidence>
<dbReference type="GO" id="GO:0043022">
    <property type="term" value="F:ribosome binding"/>
    <property type="evidence" value="ECO:0007669"/>
    <property type="project" value="TreeGrafter"/>
</dbReference>
<evidence type="ECO:0000313" key="15">
    <source>
        <dbReference type="EnsemblPlants" id="OMERI05G08630.1"/>
    </source>
</evidence>
<feature type="region of interest" description="Disordered" evidence="13">
    <location>
        <begin position="1273"/>
        <end position="1389"/>
    </location>
</feature>
<dbReference type="SMART" id="SM00184">
    <property type="entry name" value="RING"/>
    <property type="match status" value="4"/>
</dbReference>
<feature type="compositionally biased region" description="Low complexity" evidence="13">
    <location>
        <begin position="342"/>
        <end position="362"/>
    </location>
</feature>
<dbReference type="Pfam" id="PF23202">
    <property type="entry name" value="PAH_ZNF598"/>
    <property type="match status" value="2"/>
</dbReference>
<dbReference type="Pfam" id="PF23230">
    <property type="entry name" value="zf-C2H2_13"/>
    <property type="match status" value="2"/>
</dbReference>
<evidence type="ECO:0000256" key="7">
    <source>
        <dbReference type="ARBA" id="ARBA00022679"/>
    </source>
</evidence>
<feature type="region of interest" description="Disordered" evidence="13">
    <location>
        <begin position="658"/>
        <end position="692"/>
    </location>
</feature>
<keyword evidence="16" id="KW-1185">Reference proteome</keyword>
<evidence type="ECO:0000256" key="6">
    <source>
        <dbReference type="ARBA" id="ARBA00022553"/>
    </source>
</evidence>
<comment type="similarity">
    <text evidence="11">Belongs to the ZNF598/HEL2 family.</text>
</comment>
<feature type="compositionally biased region" description="Polar residues" evidence="13">
    <location>
        <begin position="1412"/>
        <end position="1443"/>
    </location>
</feature>
<feature type="compositionally biased region" description="Polar residues" evidence="13">
    <location>
        <begin position="1318"/>
        <end position="1327"/>
    </location>
</feature>
<feature type="compositionally biased region" description="Polar residues" evidence="13">
    <location>
        <begin position="1644"/>
        <end position="1653"/>
    </location>
</feature>
<dbReference type="STRING" id="40149.A0A0E0DP89"/>
<keyword evidence="6" id="KW-0597">Phosphoprotein</keyword>
<feature type="region of interest" description="Disordered" evidence="13">
    <location>
        <begin position="287"/>
        <end position="403"/>
    </location>
</feature>
<dbReference type="GO" id="GO:0072344">
    <property type="term" value="P:rescue of stalled ribosome"/>
    <property type="evidence" value="ECO:0007669"/>
    <property type="project" value="InterPro"/>
</dbReference>
<dbReference type="EnsemblPlants" id="OMERI05G08630.1">
    <property type="protein sequence ID" value="OMERI05G08630.1"/>
    <property type="gene ID" value="OMERI05G08630"/>
</dbReference>
<evidence type="ECO:0000256" key="10">
    <source>
        <dbReference type="ARBA" id="ARBA00022833"/>
    </source>
</evidence>
<feature type="region of interest" description="Disordered" evidence="13">
    <location>
        <begin position="1644"/>
        <end position="1678"/>
    </location>
</feature>
<feature type="region of interest" description="Disordered" evidence="13">
    <location>
        <begin position="1403"/>
        <end position="1483"/>
    </location>
</feature>
<feature type="region of interest" description="Disordered" evidence="13">
    <location>
        <begin position="417"/>
        <end position="497"/>
    </location>
</feature>
<evidence type="ECO:0000256" key="9">
    <source>
        <dbReference type="ARBA" id="ARBA00022771"/>
    </source>
</evidence>
<evidence type="ECO:0000259" key="14">
    <source>
        <dbReference type="PROSITE" id="PS50089"/>
    </source>
</evidence>
<dbReference type="Gramene" id="OMERI05G08630.1">
    <property type="protein sequence ID" value="OMERI05G08630.1"/>
    <property type="gene ID" value="OMERI05G08630"/>
</dbReference>
<dbReference type="InterPro" id="IPR001841">
    <property type="entry name" value="Znf_RING"/>
</dbReference>
<evidence type="ECO:0000256" key="5">
    <source>
        <dbReference type="ARBA" id="ARBA00022490"/>
    </source>
</evidence>
<keyword evidence="10" id="KW-0862">Zinc</keyword>
<dbReference type="Proteomes" id="UP000008021">
    <property type="component" value="Chromosome 5"/>
</dbReference>
<reference evidence="15" key="1">
    <citation type="submission" date="2015-04" db="UniProtKB">
        <authorList>
            <consortium name="EnsemblPlants"/>
        </authorList>
    </citation>
    <scope>IDENTIFICATION</scope>
</reference>
<comment type="pathway">
    <text evidence="3">Protein modification; protein ubiquitination.</text>
</comment>
<evidence type="ECO:0000256" key="1">
    <source>
        <dbReference type="ARBA" id="ARBA00000900"/>
    </source>
</evidence>
<keyword evidence="5" id="KW-0963">Cytoplasm</keyword>
<feature type="region of interest" description="Disordered" evidence="13">
    <location>
        <begin position="1785"/>
        <end position="1809"/>
    </location>
</feature>
<dbReference type="PROSITE" id="PS00028">
    <property type="entry name" value="ZINC_FINGER_C2H2_1"/>
    <property type="match status" value="2"/>
</dbReference>
<dbReference type="PANTHER" id="PTHR22938:SF19">
    <property type="entry name" value="RING-TYPE E3 UBIQUITIN TRANSFERASE"/>
    <property type="match status" value="1"/>
</dbReference>
<name>A0A0E0DP89_9ORYZ</name>
<feature type="compositionally biased region" description="Polar residues" evidence="13">
    <location>
        <begin position="531"/>
        <end position="566"/>
    </location>
</feature>
<dbReference type="InterPro" id="IPR044288">
    <property type="entry name" value="ZNF598/HEL2"/>
</dbReference>
<keyword evidence="9 12" id="KW-0863">Zinc-finger</keyword>
<feature type="compositionally biased region" description="Polar residues" evidence="13">
    <location>
        <begin position="1377"/>
        <end position="1389"/>
    </location>
</feature>
<dbReference type="InterPro" id="IPR057634">
    <property type="entry name" value="PAH_ZNF598/HEL2"/>
</dbReference>
<keyword evidence="8" id="KW-0479">Metal-binding</keyword>
<dbReference type="HOGENOM" id="CLU_235499_0_0_1"/>
<dbReference type="InterPro" id="IPR056437">
    <property type="entry name" value="Znf-C2H2_ZNF598/HEL2"/>
</dbReference>
<evidence type="ECO:0000256" key="11">
    <source>
        <dbReference type="ARBA" id="ARBA00035113"/>
    </source>
</evidence>
<evidence type="ECO:0000256" key="8">
    <source>
        <dbReference type="ARBA" id="ARBA00022723"/>
    </source>
</evidence>
<dbReference type="PANTHER" id="PTHR22938">
    <property type="entry name" value="ZINC FINGER PROTEIN 598"/>
    <property type="match status" value="1"/>
</dbReference>
<dbReference type="InterPro" id="IPR002156">
    <property type="entry name" value="RNaseH_domain"/>
</dbReference>
<feature type="region of interest" description="Disordered" evidence="13">
    <location>
        <begin position="799"/>
        <end position="825"/>
    </location>
</feature>
<feature type="region of interest" description="Disordered" evidence="13">
    <location>
        <begin position="1497"/>
        <end position="1557"/>
    </location>
</feature>
<dbReference type="GO" id="GO:0005737">
    <property type="term" value="C:cytoplasm"/>
    <property type="evidence" value="ECO:0007669"/>
    <property type="project" value="UniProtKB-SubCell"/>
</dbReference>
<feature type="compositionally biased region" description="Basic and acidic residues" evidence="13">
    <location>
        <begin position="1296"/>
        <end position="1305"/>
    </location>
</feature>
<keyword evidence="7" id="KW-0808">Transferase</keyword>
<feature type="compositionally biased region" description="Polar residues" evidence="13">
    <location>
        <begin position="426"/>
        <end position="457"/>
    </location>
</feature>
<evidence type="ECO:0000256" key="2">
    <source>
        <dbReference type="ARBA" id="ARBA00004496"/>
    </source>
</evidence>
<dbReference type="InterPro" id="IPR041888">
    <property type="entry name" value="RING-HC_ZNF598/HEL2"/>
</dbReference>
<feature type="region of interest" description="Disordered" evidence="13">
    <location>
        <begin position="511"/>
        <end position="571"/>
    </location>
</feature>
<dbReference type="SMART" id="SM00355">
    <property type="entry name" value="ZnF_C2H2"/>
    <property type="match status" value="6"/>
</dbReference>
<feature type="domain" description="RING-type" evidence="14">
    <location>
        <begin position="991"/>
        <end position="1032"/>
    </location>
</feature>
<dbReference type="GO" id="GO:0016567">
    <property type="term" value="P:protein ubiquitination"/>
    <property type="evidence" value="ECO:0007669"/>
    <property type="project" value="TreeGrafter"/>
</dbReference>
<dbReference type="PROSITE" id="PS50089">
    <property type="entry name" value="ZF_RING_2"/>
    <property type="match status" value="2"/>
</dbReference>